<name>A0A8S1VSP9_9CILI</name>
<evidence type="ECO:0000313" key="1">
    <source>
        <dbReference type="EMBL" id="CAD8179283.1"/>
    </source>
</evidence>
<proteinExistence type="predicted"/>
<dbReference type="EMBL" id="CAJJDO010000071">
    <property type="protein sequence ID" value="CAD8179283.1"/>
    <property type="molecule type" value="Genomic_DNA"/>
</dbReference>
<comment type="caution">
    <text evidence="1">The sequence shown here is derived from an EMBL/GenBank/DDBJ whole genome shotgun (WGS) entry which is preliminary data.</text>
</comment>
<protein>
    <submittedName>
        <fullName evidence="1">Uncharacterized protein</fullName>
    </submittedName>
</protein>
<reference evidence="1" key="1">
    <citation type="submission" date="2021-01" db="EMBL/GenBank/DDBJ databases">
        <authorList>
            <consortium name="Genoscope - CEA"/>
            <person name="William W."/>
        </authorList>
    </citation>
    <scope>NUCLEOTIDE SEQUENCE</scope>
</reference>
<accession>A0A8S1VSP9</accession>
<keyword evidence="2" id="KW-1185">Reference proteome</keyword>
<gene>
    <name evidence="1" type="ORF">PPENT_87.1.T0710173</name>
</gene>
<organism evidence="1 2">
    <name type="scientific">Paramecium pentaurelia</name>
    <dbReference type="NCBI Taxonomy" id="43138"/>
    <lineage>
        <taxon>Eukaryota</taxon>
        <taxon>Sar</taxon>
        <taxon>Alveolata</taxon>
        <taxon>Ciliophora</taxon>
        <taxon>Intramacronucleata</taxon>
        <taxon>Oligohymenophorea</taxon>
        <taxon>Peniculida</taxon>
        <taxon>Parameciidae</taxon>
        <taxon>Paramecium</taxon>
    </lineage>
</organism>
<dbReference type="AlphaFoldDB" id="A0A8S1VSP9"/>
<evidence type="ECO:0000313" key="2">
    <source>
        <dbReference type="Proteomes" id="UP000689195"/>
    </source>
</evidence>
<dbReference type="Proteomes" id="UP000689195">
    <property type="component" value="Unassembled WGS sequence"/>
</dbReference>
<sequence length="95" mass="11406">MRILWIYSKKSFISRSNEKHITTEVNFQFSSRSLCGFWQKRVEIPSKIEMHEITKIKVVFLFSQKQRQQPGLNSCVRPFSYFIIYLLYEGPILIK</sequence>